<dbReference type="InterPro" id="IPR001845">
    <property type="entry name" value="HTH_ArsR_DNA-bd_dom"/>
</dbReference>
<dbReference type="AlphaFoldDB" id="A0AA43XIE6"/>
<dbReference type="SMART" id="SM00418">
    <property type="entry name" value="HTH_ARSR"/>
    <property type="match status" value="1"/>
</dbReference>
<dbReference type="PRINTS" id="PR00778">
    <property type="entry name" value="HTHARSR"/>
</dbReference>
<proteinExistence type="predicted"/>
<dbReference type="InterPro" id="IPR036390">
    <property type="entry name" value="WH_DNA-bd_sf"/>
</dbReference>
<dbReference type="CDD" id="cd00090">
    <property type="entry name" value="HTH_ARSR"/>
    <property type="match status" value="1"/>
</dbReference>
<evidence type="ECO:0000313" key="6">
    <source>
        <dbReference type="EMBL" id="NBG87142.1"/>
    </source>
</evidence>
<dbReference type="GO" id="GO:0003677">
    <property type="term" value="F:DNA binding"/>
    <property type="evidence" value="ECO:0007669"/>
    <property type="project" value="UniProtKB-KW"/>
</dbReference>
<organism evidence="6 7">
    <name type="scientific">Isachenkonia alkalipeptolytica</name>
    <dbReference type="NCBI Taxonomy" id="2565777"/>
    <lineage>
        <taxon>Bacteria</taxon>
        <taxon>Bacillati</taxon>
        <taxon>Bacillota</taxon>
        <taxon>Clostridia</taxon>
        <taxon>Eubacteriales</taxon>
        <taxon>Clostridiaceae</taxon>
        <taxon>Isachenkonia</taxon>
    </lineage>
</organism>
<dbReference type="PANTHER" id="PTHR33154">
    <property type="entry name" value="TRANSCRIPTIONAL REGULATOR, ARSR FAMILY"/>
    <property type="match status" value="1"/>
</dbReference>
<keyword evidence="7" id="KW-1185">Reference proteome</keyword>
<dbReference type="Proteomes" id="UP000449710">
    <property type="component" value="Unassembled WGS sequence"/>
</dbReference>
<evidence type="ECO:0000256" key="1">
    <source>
        <dbReference type="ARBA" id="ARBA00023015"/>
    </source>
</evidence>
<dbReference type="InterPro" id="IPR011991">
    <property type="entry name" value="ArsR-like_HTH"/>
</dbReference>
<dbReference type="GO" id="GO:0003700">
    <property type="term" value="F:DNA-binding transcription factor activity"/>
    <property type="evidence" value="ECO:0007669"/>
    <property type="project" value="InterPro"/>
</dbReference>
<reference evidence="6 7" key="1">
    <citation type="submission" date="2019-04" db="EMBL/GenBank/DDBJ databases">
        <title>Isachenkonia alkalipeptolytica gen. nov. sp. nov. a new anaerobic, alkiliphilic organothrophic bacterium capable to reduce synthesized ferrihydrite isolated from a soda lake.</title>
        <authorList>
            <person name="Toshchakov S.V."/>
            <person name="Zavarzina D.G."/>
            <person name="Zhilina T.N."/>
            <person name="Kostrikina N.A."/>
            <person name="Kublanov I.V."/>
        </authorList>
    </citation>
    <scope>NUCLEOTIDE SEQUENCE [LARGE SCALE GENOMIC DNA]</scope>
    <source>
        <strain evidence="6 7">Z-1701</strain>
    </source>
</reference>
<dbReference type="Gene3D" id="1.10.10.10">
    <property type="entry name" value="Winged helix-like DNA-binding domain superfamily/Winged helix DNA-binding domain"/>
    <property type="match status" value="1"/>
</dbReference>
<dbReference type="InterPro" id="IPR051081">
    <property type="entry name" value="HTH_MetalResp_TranReg"/>
</dbReference>
<dbReference type="InterPro" id="IPR036388">
    <property type="entry name" value="WH-like_DNA-bd_sf"/>
</dbReference>
<dbReference type="PANTHER" id="PTHR33154:SF33">
    <property type="entry name" value="TRANSCRIPTIONAL REPRESSOR SDPR"/>
    <property type="match status" value="1"/>
</dbReference>
<comment type="caution">
    <text evidence="6">The sequence shown here is derived from an EMBL/GenBank/DDBJ whole genome shotgun (WGS) entry which is preliminary data.</text>
</comment>
<sequence>MIILDKFVAIMRALGDQNRYHIVASLLQHNYCVGALAKRLGLSESAVSQHLKVLRNAGVVKGERKGYYTHYSVDRELLKSAASELTALGNLEKLPMECSKSRGSSHSCSRKEVKQNG</sequence>
<accession>A0AA43XIE6</accession>
<dbReference type="NCBIfam" id="NF033788">
    <property type="entry name" value="HTH_metalloreg"/>
    <property type="match status" value="1"/>
</dbReference>
<gene>
    <name evidence="6" type="ORF">ISALK_01375</name>
</gene>
<evidence type="ECO:0000313" key="7">
    <source>
        <dbReference type="Proteomes" id="UP000449710"/>
    </source>
</evidence>
<keyword evidence="1" id="KW-0805">Transcription regulation</keyword>
<dbReference type="Pfam" id="PF01022">
    <property type="entry name" value="HTH_5"/>
    <property type="match status" value="1"/>
</dbReference>
<evidence type="ECO:0000256" key="2">
    <source>
        <dbReference type="ARBA" id="ARBA00023125"/>
    </source>
</evidence>
<dbReference type="SUPFAM" id="SSF46785">
    <property type="entry name" value="Winged helix' DNA-binding domain"/>
    <property type="match status" value="1"/>
</dbReference>
<feature type="domain" description="HTH arsR-type" evidence="5">
    <location>
        <begin position="1"/>
        <end position="93"/>
    </location>
</feature>
<evidence type="ECO:0000259" key="5">
    <source>
        <dbReference type="PROSITE" id="PS50987"/>
    </source>
</evidence>
<evidence type="ECO:0000256" key="4">
    <source>
        <dbReference type="SAM" id="MobiDB-lite"/>
    </source>
</evidence>
<keyword evidence="3" id="KW-0804">Transcription</keyword>
<dbReference type="EMBL" id="SUMG01000001">
    <property type="protein sequence ID" value="NBG87142.1"/>
    <property type="molecule type" value="Genomic_DNA"/>
</dbReference>
<feature type="region of interest" description="Disordered" evidence="4">
    <location>
        <begin position="97"/>
        <end position="117"/>
    </location>
</feature>
<keyword evidence="2" id="KW-0238">DNA-binding</keyword>
<protein>
    <submittedName>
        <fullName evidence="6">Winged helix-turn-helix transcriptional regulator</fullName>
    </submittedName>
</protein>
<dbReference type="PROSITE" id="PS50987">
    <property type="entry name" value="HTH_ARSR_2"/>
    <property type="match status" value="1"/>
</dbReference>
<evidence type="ECO:0000256" key="3">
    <source>
        <dbReference type="ARBA" id="ARBA00023163"/>
    </source>
</evidence>
<name>A0AA43XIE6_9CLOT</name>